<dbReference type="InterPro" id="IPR029510">
    <property type="entry name" value="Ald_DH_CS_GLU"/>
</dbReference>
<dbReference type="PANTHER" id="PTHR11699">
    <property type="entry name" value="ALDEHYDE DEHYDROGENASE-RELATED"/>
    <property type="match status" value="1"/>
</dbReference>
<feature type="region of interest" description="Disordered" evidence="8">
    <location>
        <begin position="1204"/>
        <end position="1232"/>
    </location>
</feature>
<dbReference type="EMBL" id="RSDZ01000096">
    <property type="protein sequence ID" value="RXG44087.1"/>
    <property type="molecule type" value="Genomic_DNA"/>
</dbReference>
<evidence type="ECO:0000256" key="3">
    <source>
        <dbReference type="ARBA" id="ARBA00023242"/>
    </source>
</evidence>
<protein>
    <recommendedName>
        <fullName evidence="4">aldehyde dehydrogenase (NAD(+))</fullName>
        <ecNumber evidence="4">1.2.1.3</ecNumber>
    </recommendedName>
</protein>
<dbReference type="FunFam" id="3.40.605.10:FF:000001">
    <property type="entry name" value="Aldehyde dehydrogenase 1"/>
    <property type="match status" value="1"/>
</dbReference>
<dbReference type="SMART" id="SM00906">
    <property type="entry name" value="Fungal_trans"/>
    <property type="match status" value="1"/>
</dbReference>
<evidence type="ECO:0000256" key="4">
    <source>
        <dbReference type="ARBA" id="ARBA00024226"/>
    </source>
</evidence>
<evidence type="ECO:0000256" key="6">
    <source>
        <dbReference type="PROSITE-ProRule" id="PRU10007"/>
    </source>
</evidence>
<dbReference type="InterPro" id="IPR007219">
    <property type="entry name" value="XnlR_reg_dom"/>
</dbReference>
<dbReference type="InterPro" id="IPR016162">
    <property type="entry name" value="Ald_DH_N"/>
</dbReference>
<dbReference type="EC" id="1.2.1.3" evidence="4"/>
<dbReference type="Pfam" id="PF04082">
    <property type="entry name" value="Fungal_trans"/>
    <property type="match status" value="1"/>
</dbReference>
<keyword evidence="3" id="KW-0539">Nucleus</keyword>
<evidence type="ECO:0000256" key="7">
    <source>
        <dbReference type="RuleBase" id="RU003345"/>
    </source>
</evidence>
<dbReference type="Gene3D" id="3.40.309.10">
    <property type="entry name" value="Aldehyde Dehydrogenase, Chain A, domain 2"/>
    <property type="match status" value="1"/>
</dbReference>
<proteinExistence type="inferred from homology"/>
<dbReference type="Pfam" id="PF00171">
    <property type="entry name" value="Aldedh"/>
    <property type="match status" value="1"/>
</dbReference>
<dbReference type="Gene3D" id="3.40.50.1820">
    <property type="entry name" value="alpha/beta hydrolase"/>
    <property type="match status" value="1"/>
</dbReference>
<dbReference type="CDD" id="cd12148">
    <property type="entry name" value="fungal_TF_MHR"/>
    <property type="match status" value="1"/>
</dbReference>
<dbReference type="GO" id="GO:0006351">
    <property type="term" value="P:DNA-templated transcription"/>
    <property type="evidence" value="ECO:0007669"/>
    <property type="project" value="InterPro"/>
</dbReference>
<dbReference type="InterPro" id="IPR016160">
    <property type="entry name" value="Ald_DH_CS_CYS"/>
</dbReference>
<evidence type="ECO:0000313" key="10">
    <source>
        <dbReference type="EMBL" id="RXG44087.1"/>
    </source>
</evidence>
<evidence type="ECO:0000256" key="1">
    <source>
        <dbReference type="ARBA" id="ARBA00009986"/>
    </source>
</evidence>
<accession>A0A444RSI6</accession>
<reference evidence="10 11" key="1">
    <citation type="submission" date="2018-12" db="EMBL/GenBank/DDBJ databases">
        <title>Genome of Verticillium dahliae isolate Getta Getta.</title>
        <authorList>
            <person name="Gardiner D.M."/>
        </authorList>
    </citation>
    <scope>NUCLEOTIDE SEQUENCE [LARGE SCALE GENOMIC DNA]</scope>
    <source>
        <strain evidence="10 11">Getta Getta</strain>
    </source>
</reference>
<dbReference type="GO" id="GO:0008270">
    <property type="term" value="F:zinc ion binding"/>
    <property type="evidence" value="ECO:0007669"/>
    <property type="project" value="InterPro"/>
</dbReference>
<comment type="caution">
    <text evidence="10">The sequence shown here is derived from an EMBL/GenBank/DDBJ whole genome shotgun (WGS) entry which is preliminary data.</text>
</comment>
<evidence type="ECO:0000256" key="5">
    <source>
        <dbReference type="ARBA" id="ARBA00049194"/>
    </source>
</evidence>
<dbReference type="GO" id="GO:0004029">
    <property type="term" value="F:aldehyde dehydrogenase (NAD+) activity"/>
    <property type="evidence" value="ECO:0007669"/>
    <property type="project" value="UniProtKB-EC"/>
</dbReference>
<dbReference type="PROSITE" id="PS00687">
    <property type="entry name" value="ALDEHYDE_DEHYDR_GLU"/>
    <property type="match status" value="1"/>
</dbReference>
<evidence type="ECO:0000259" key="9">
    <source>
        <dbReference type="SMART" id="SM00906"/>
    </source>
</evidence>
<organism evidence="10 11">
    <name type="scientific">Verticillium dahliae</name>
    <name type="common">Verticillium wilt</name>
    <dbReference type="NCBI Taxonomy" id="27337"/>
    <lineage>
        <taxon>Eukaryota</taxon>
        <taxon>Fungi</taxon>
        <taxon>Dikarya</taxon>
        <taxon>Ascomycota</taxon>
        <taxon>Pezizomycotina</taxon>
        <taxon>Sordariomycetes</taxon>
        <taxon>Hypocreomycetidae</taxon>
        <taxon>Glomerellales</taxon>
        <taxon>Plectosphaerellaceae</taxon>
        <taxon>Verticillium</taxon>
    </lineage>
</organism>
<evidence type="ECO:0000313" key="11">
    <source>
        <dbReference type="Proteomes" id="UP000288725"/>
    </source>
</evidence>
<dbReference type="Gene3D" id="3.40.605.10">
    <property type="entry name" value="Aldehyde Dehydrogenase, Chain A, domain 1"/>
    <property type="match status" value="1"/>
</dbReference>
<dbReference type="FunFam" id="3.40.309.10:FF:000012">
    <property type="entry name" value="Betaine aldehyde dehydrogenase"/>
    <property type="match status" value="1"/>
</dbReference>
<dbReference type="InterPro" id="IPR016163">
    <property type="entry name" value="Ald_DH_C"/>
</dbReference>
<gene>
    <name evidence="10" type="ORF">VDGE_07327</name>
</gene>
<evidence type="ECO:0000256" key="2">
    <source>
        <dbReference type="ARBA" id="ARBA00023002"/>
    </source>
</evidence>
<dbReference type="InterPro" id="IPR029058">
    <property type="entry name" value="AB_hydrolase_fold"/>
</dbReference>
<name>A0A444RSI6_VERDA</name>
<sequence length="1367" mass="149995">MVSLPPRKFFIGNEFVDSQHSNGQRITLLNPVDDSVVVDDLQLAGKEDVDRAVALANEAFRKGPWASFTGVQRAACLNKFADIVEKNVDHLAYCESLPTGRPIAGIIHMDLAHMAQVFRYYAGWADKIAGQSFSEDNGFAKIVRYEPLGVCASLASYNATFLYIGWKLAPALAAGNTVIFKPSEKSPLGILAMAPLFAEAGFPPGVVQFLTGARETGALLSSHQRIAKISFTGSIAAGRAVQEAATNSNLKKVTLELGGKSAAVVFDDVDFDLCVGCVGGGFLANSGQICVAASRVLIQESIATKFIQAIKEVFERARDGMGSSPLELSTQHGPVVDKSQFDRIMGYIEKGKQSAELVTGGKRKGSKGCFIEPTLFVNPTSDSPIWKEEIFGPVLTVKTFKTEKEAIELANDTVYGLASCLYTSDLSRALRVSSALESGGVSVNSPYLPELNTPFGGSKQSGQGRELGSHGLYSYLEPKSVHIKDILSTIEHVQAQKPVIGLGHSYGGGGLCHAAMLEPTAFLATILVEPILFSMEAETKMVVQMTLRRRDTWKSKADVTAAFQKSKGFRSWDRRQLQVYLDHGIYAEDPNDPSSPVHLTTPKEQEAASYIAEPHPVILELIEKSKGRNHFIWGGNSEVVNRERREHVARLIKPPSTSQVMAGANHAGSAAKFFQSAMAASRVLNVSPGTSRASPRQKATIRIQRWISEAALSVQARSMPTAGNASTMELLARLAEVEHRLNMIPTSNFDAMLYKSQSHHTKGHSTAGEDHQISSTTDLSNVMEPDGQTFAGEISMSPGLQGMEDDMDRMAADSSGMMAEYPSRSPNPAGDSSPRKIRAWLEAILDQHGVVADEEAWRRYLHVFLEEIHILYPILHAPTLWETFNEMWEYSALWPLTSSAEREQKRMAVALVCFCLALGRCSVSSRVTDANGVQSAGWTLYSVGMSLLQDSTEMSNTAAKSLLTLQMLLIRVIYLFRLDATQRATRLLALAVSNAHIIGLHRQSTLENMPAVASQMYTRSWWSIYVLDRRLAIESGRPYLIQDSNVDTALPLDLSDAWLTRFQSRPEKISQLQREVALELASEPITAIPYIAAMVRYSRVVGKAWELLYGVKSASSTSSPMVEYADTVLTDLLDTLPPCLTYDPNILNEVQFASRLRWQVKQTVLLYTCTHFLRLLMRRPFSSHLRRFDRAEDDEVECATRTFKEGRTDRESSQRRDSVSLNQEVRGDDMQQLTPHSDQAIESENGISADFQQTRVLGGLPAGKQGLGGSPSWSFGTDGQGPNLPDWAMSDFNFETIIAGEGTVQRALQPGDLVTIPENGSSTMKISNIDLDECMFGSLGPNGIFNLDMDMEQATLGLFSPDISRYA</sequence>
<feature type="active site" evidence="6">
    <location>
        <position position="256"/>
    </location>
</feature>
<comment type="similarity">
    <text evidence="1 7">Belongs to the aldehyde dehydrogenase family.</text>
</comment>
<keyword evidence="2 7" id="KW-0560">Oxidoreductase</keyword>
<feature type="domain" description="Xylanolytic transcriptional activator regulatory" evidence="9">
    <location>
        <begin position="984"/>
        <end position="1057"/>
    </location>
</feature>
<dbReference type="SUPFAM" id="SSF53474">
    <property type="entry name" value="alpha/beta-Hydrolases"/>
    <property type="match status" value="1"/>
</dbReference>
<dbReference type="InterPro" id="IPR016161">
    <property type="entry name" value="Ald_DH/histidinol_DH"/>
</dbReference>
<dbReference type="PROSITE" id="PS00070">
    <property type="entry name" value="ALDEHYDE_DEHYDR_CYS"/>
    <property type="match status" value="1"/>
</dbReference>
<dbReference type="Proteomes" id="UP000288725">
    <property type="component" value="Chromosome 5"/>
</dbReference>
<dbReference type="GO" id="GO:0003677">
    <property type="term" value="F:DNA binding"/>
    <property type="evidence" value="ECO:0007669"/>
    <property type="project" value="InterPro"/>
</dbReference>
<dbReference type="InterPro" id="IPR015590">
    <property type="entry name" value="Aldehyde_DH_dom"/>
</dbReference>
<dbReference type="SUPFAM" id="SSF53720">
    <property type="entry name" value="ALDH-like"/>
    <property type="match status" value="1"/>
</dbReference>
<comment type="catalytic activity">
    <reaction evidence="5">
        <text>an aldehyde + NAD(+) + H2O = a carboxylate + NADH + 2 H(+)</text>
        <dbReference type="Rhea" id="RHEA:16185"/>
        <dbReference type="ChEBI" id="CHEBI:15377"/>
        <dbReference type="ChEBI" id="CHEBI:15378"/>
        <dbReference type="ChEBI" id="CHEBI:17478"/>
        <dbReference type="ChEBI" id="CHEBI:29067"/>
        <dbReference type="ChEBI" id="CHEBI:57540"/>
        <dbReference type="ChEBI" id="CHEBI:57945"/>
        <dbReference type="EC" id="1.2.1.3"/>
    </reaction>
</comment>
<evidence type="ECO:0000256" key="8">
    <source>
        <dbReference type="SAM" id="MobiDB-lite"/>
    </source>
</evidence>
<feature type="compositionally biased region" description="Basic and acidic residues" evidence="8">
    <location>
        <begin position="1204"/>
        <end position="1218"/>
    </location>
</feature>